<organism evidence="1 2">
    <name type="scientific">Amycolatopsis vastitatis</name>
    <dbReference type="NCBI Taxonomy" id="1905142"/>
    <lineage>
        <taxon>Bacteria</taxon>
        <taxon>Bacillati</taxon>
        <taxon>Actinomycetota</taxon>
        <taxon>Actinomycetes</taxon>
        <taxon>Pseudonocardiales</taxon>
        <taxon>Pseudonocardiaceae</taxon>
        <taxon>Amycolatopsis</taxon>
    </lineage>
</organism>
<dbReference type="EMBL" id="NMUL01000051">
    <property type="protein sequence ID" value="OXM61003.1"/>
    <property type="molecule type" value="Genomic_DNA"/>
</dbReference>
<reference evidence="2" key="1">
    <citation type="submission" date="2017-07" db="EMBL/GenBank/DDBJ databases">
        <title>Comparative genome mining reveals phylogenetic distribution patterns of secondary metabolites in Amycolatopsis.</title>
        <authorList>
            <person name="Adamek M."/>
            <person name="Alanjary M."/>
            <person name="Sales-Ortells H."/>
            <person name="Goodfellow M."/>
            <person name="Bull A.T."/>
            <person name="Kalinowski J."/>
            <person name="Ziemert N."/>
        </authorList>
    </citation>
    <scope>NUCLEOTIDE SEQUENCE [LARGE SCALE GENOMIC DNA]</scope>
    <source>
        <strain evidence="2">H5</strain>
    </source>
</reference>
<evidence type="ECO:0000313" key="1">
    <source>
        <dbReference type="EMBL" id="OXM61003.1"/>
    </source>
</evidence>
<evidence type="ECO:0000313" key="2">
    <source>
        <dbReference type="Proteomes" id="UP000215199"/>
    </source>
</evidence>
<dbReference type="RefSeq" id="WP_093952820.1">
    <property type="nucleotide sequence ID" value="NZ_NMUL01000051.1"/>
</dbReference>
<name>A0A229SQB3_9PSEU</name>
<protein>
    <submittedName>
        <fullName evidence="1">Uncharacterized protein</fullName>
    </submittedName>
</protein>
<comment type="caution">
    <text evidence="1">The sequence shown here is derived from an EMBL/GenBank/DDBJ whole genome shotgun (WGS) entry which is preliminary data.</text>
</comment>
<accession>A0A229SQB3</accession>
<dbReference type="AlphaFoldDB" id="A0A229SQB3"/>
<keyword evidence="2" id="KW-1185">Reference proteome</keyword>
<sequence length="66" mass="7028">MARELTQYCAFADAGWPGNTIFTEYDIAPDGGEGQAVPVANSHAAPPFEAYTGDVPQHVVGMPRPH</sequence>
<proteinExistence type="predicted"/>
<gene>
    <name evidence="1" type="ORF">CF165_40175</name>
</gene>
<dbReference type="Proteomes" id="UP000215199">
    <property type="component" value="Unassembled WGS sequence"/>
</dbReference>